<keyword evidence="3" id="KW-0808">Transferase</keyword>
<dbReference type="FunFam" id="3.40.50.2000:FF:000047">
    <property type="entry name" value="Glycosyltransferase"/>
    <property type="match status" value="1"/>
</dbReference>
<dbReference type="PROSITE" id="PS00375">
    <property type="entry name" value="UDPGT"/>
    <property type="match status" value="3"/>
</dbReference>
<dbReference type="Proteomes" id="UP001552299">
    <property type="component" value="Unassembled WGS sequence"/>
</dbReference>
<name>A0ABD0V7S2_DENTH</name>
<dbReference type="CDD" id="cd03784">
    <property type="entry name" value="GT1_Gtf-like"/>
    <property type="match status" value="3"/>
</dbReference>
<evidence type="ECO:0000256" key="3">
    <source>
        <dbReference type="ARBA" id="ARBA00022679"/>
    </source>
</evidence>
<accession>A0ABD0V7S2</accession>
<dbReference type="PANTHER" id="PTHR48047:SF45">
    <property type="entry name" value="SCOPOLETIN GLUCOSYLTRANSFERASE-LIKE"/>
    <property type="match status" value="1"/>
</dbReference>
<dbReference type="Gene3D" id="3.40.50.2000">
    <property type="entry name" value="Glycogen Phosphorylase B"/>
    <property type="match status" value="6"/>
</dbReference>
<comment type="caution">
    <text evidence="4">The sequence shown here is derived from an EMBL/GenBank/DDBJ whole genome shotgun (WGS) entry which is preliminary data.</text>
</comment>
<dbReference type="InterPro" id="IPR035595">
    <property type="entry name" value="UDP_glycos_trans_CS"/>
</dbReference>
<dbReference type="SUPFAM" id="SSF53756">
    <property type="entry name" value="UDP-Glycosyltransferase/glycogen phosphorylase"/>
    <property type="match status" value="3"/>
</dbReference>
<gene>
    <name evidence="4" type="ORF">M5K25_008026</name>
</gene>
<sequence>MSLRSPTSFLTAGSSFSSMASNGNDLHMLFFPLMAQGHMLPMVDMAKLFAARGARITILTTPANAKIIRPTIDDSIYLHIIPFPSTDFGLPQGCENQSSTLPDNQRMNFFKAVDSLRNPFDVVLRDLCPDCVVTDMFLPWTYYVATARGIPRLVFHGMNNFAFCAADAFERCRLVVEEAESFILPDLSHQIRMLRTQIMDFKKLAGTPMEPLLERYKEIEEVDAKNYGFVINSFYELEHEYADYYRKVMGRRAWNVGPVSLCNQEMTCKLLRGGEQSTSISECLKWLDEKPMSSVVYVCFGSGGFFSLAQLRQLALGLEASTYSFIWVVRNGDNNWIPEGYEERIKGKGMVIKGWAPQLLILNHTAVGGFVTHCGWNSCLEGICAGLPMVTWPLFAEQFYNEKLLVEVLKVGVEVGSKVCEFNPEIRPVLEAALIEAAVRNLMGEGEEADERRRRAKVLGEKAKKAIQKGGSSDNDIEKLIQELINLRKHVHLHMLFFPYMAQGHMLPMVDMAKLFAAHGARVTILTTPMNAAIIRPNIDNSVNLHIIPFPTAEFGLPNGCENRSFILSDDQRINFIKAISSLRHPFDSVLRDLSPDCIVTDMFMPWTYYMAAARGILRLVFHGTNNFSLCAMSSFERCCPLADEVKSFILPGLPHQIEMLKTQVMDFNKLAGTPLEFLLEVLNEATEVAPKNYGTLMNSFYELESEYVDRYTKIMGRVWNVGPVSLCNKEMTKKSTRGGEYPTSVNECLKWLDKKTTGSVMYMCFGSGSLFTVAQLREMALGLEASRHPFVWVVRNEGNDWIPEGYEERIKDVGMVIRGWAPQLVILNHDAVGGFVTHCGWNSSLEGISAGLPMVTWPLYADQFYNEKFLVDILKVGVMVGSMVYTFDAKERPIVEAATVEGAVRRVMGDGLEAEERRRRAKELGEMARRAVNKGGSSYEEVEKLIHELMDIKNHVVKSTAHNSVLLSSHYPAMNSEANHLHMLFFPFMAPGHMLPMVDMAKIFAARGIHVTILTTPANATIIRPNIDDSVHLHIIHFPSVEFGLPSGCENRSLIFGHDQLINFFKALSSLRHSFDYVLRDLCPDCVVTDMFLPWTYYVATARGIPRLEVTNKSTRGGEYPASVNDCLKWLDKRPTCSVVYMCFGSGSLFSMEQLTEIAIGLEESRLPFVWVVRNECDDWIPKGYRERIKEVGMVIRGWAPQLVILNHDAVGGFVTHCGWNSSLEGICAGLPMVTWPLNADQFYNEKLLVDILKVGIMVGSKVNTSNIEMRSIVEAEVIVTTIRRLMGDEIEANERRRRAKQLGEMAKRAVDKGGSSYEEIENLMNELIDQKKRV</sequence>
<dbReference type="FunFam" id="3.40.50.2000:FF:000063">
    <property type="entry name" value="Glycosyltransferase"/>
    <property type="match status" value="2"/>
</dbReference>
<evidence type="ECO:0000313" key="5">
    <source>
        <dbReference type="Proteomes" id="UP001552299"/>
    </source>
</evidence>
<dbReference type="PANTHER" id="PTHR48047">
    <property type="entry name" value="GLYCOSYLTRANSFERASE"/>
    <property type="match status" value="1"/>
</dbReference>
<proteinExistence type="inferred from homology"/>
<keyword evidence="5" id="KW-1185">Reference proteome</keyword>
<evidence type="ECO:0000313" key="4">
    <source>
        <dbReference type="EMBL" id="KAL0921003.1"/>
    </source>
</evidence>
<dbReference type="Pfam" id="PF00201">
    <property type="entry name" value="UDPGT"/>
    <property type="match status" value="3"/>
</dbReference>
<evidence type="ECO:0000256" key="2">
    <source>
        <dbReference type="ARBA" id="ARBA00022676"/>
    </source>
</evidence>
<protein>
    <submittedName>
        <fullName evidence="4">Uncharacterized protein</fullName>
    </submittedName>
</protein>
<comment type="similarity">
    <text evidence="1">Belongs to the UDP-glycosyltransferase family.</text>
</comment>
<keyword evidence="2" id="KW-0328">Glycosyltransferase</keyword>
<dbReference type="InterPro" id="IPR002213">
    <property type="entry name" value="UDP_glucos_trans"/>
</dbReference>
<dbReference type="EMBL" id="JANQDX010000007">
    <property type="protein sequence ID" value="KAL0921003.1"/>
    <property type="molecule type" value="Genomic_DNA"/>
</dbReference>
<organism evidence="4 5">
    <name type="scientific">Dendrobium thyrsiflorum</name>
    <name type="common">Pinecone-like raceme dendrobium</name>
    <name type="synonym">Orchid</name>
    <dbReference type="NCBI Taxonomy" id="117978"/>
    <lineage>
        <taxon>Eukaryota</taxon>
        <taxon>Viridiplantae</taxon>
        <taxon>Streptophyta</taxon>
        <taxon>Embryophyta</taxon>
        <taxon>Tracheophyta</taxon>
        <taxon>Spermatophyta</taxon>
        <taxon>Magnoliopsida</taxon>
        <taxon>Liliopsida</taxon>
        <taxon>Asparagales</taxon>
        <taxon>Orchidaceae</taxon>
        <taxon>Epidendroideae</taxon>
        <taxon>Malaxideae</taxon>
        <taxon>Dendrobiinae</taxon>
        <taxon>Dendrobium</taxon>
    </lineage>
</organism>
<evidence type="ECO:0000256" key="1">
    <source>
        <dbReference type="ARBA" id="ARBA00009995"/>
    </source>
</evidence>
<dbReference type="GO" id="GO:0008194">
    <property type="term" value="F:UDP-glycosyltransferase activity"/>
    <property type="evidence" value="ECO:0007669"/>
    <property type="project" value="UniProtKB-ARBA"/>
</dbReference>
<reference evidence="4 5" key="1">
    <citation type="journal article" date="2024" name="Plant Biotechnol. J.">
        <title>Dendrobium thyrsiflorum genome and its molecular insights into genes involved in important horticultural traits.</title>
        <authorList>
            <person name="Chen B."/>
            <person name="Wang J.Y."/>
            <person name="Zheng P.J."/>
            <person name="Li K.L."/>
            <person name="Liang Y.M."/>
            <person name="Chen X.F."/>
            <person name="Zhang C."/>
            <person name="Zhao X."/>
            <person name="He X."/>
            <person name="Zhang G.Q."/>
            <person name="Liu Z.J."/>
            <person name="Xu Q."/>
        </authorList>
    </citation>
    <scope>NUCLEOTIDE SEQUENCE [LARGE SCALE GENOMIC DNA]</scope>
    <source>
        <strain evidence="4">GZMU011</strain>
    </source>
</reference>